<accession>A0A2T3GD67</accession>
<dbReference type="InterPro" id="IPR010982">
    <property type="entry name" value="Lambda_DNA-bd_dom_sf"/>
</dbReference>
<evidence type="ECO:0000313" key="1">
    <source>
        <dbReference type="EMBL" id="PST47402.1"/>
    </source>
</evidence>
<dbReference type="AlphaFoldDB" id="A0A2T3GD67"/>
<sequence>MDDTGWNATELARHMGLDKSSIAKVLRGDRHMGFDLLAEGLERAGFTLRVERTASFVPDPPDNELHSLLIELRRPVDQRLIDNGTIWRALSTHIDELVRAANRDDQCIAFTQASYGIRDQRWLATLAGVYRYLRWGDGTSRRLMTTTYKPTLRRYRLLSAWSPLPTVIIEHERERSMRRGKASNATFSEDFLVYNVLIPVADLPSAI</sequence>
<keyword evidence="2" id="KW-1185">Reference proteome</keyword>
<comment type="caution">
    <text evidence="1">The sequence shown here is derived from an EMBL/GenBank/DDBJ whole genome shotgun (WGS) entry which is preliminary data.</text>
</comment>
<dbReference type="GO" id="GO:0003677">
    <property type="term" value="F:DNA binding"/>
    <property type="evidence" value="ECO:0007669"/>
    <property type="project" value="InterPro"/>
</dbReference>
<proteinExistence type="predicted"/>
<name>A0A2T3GD67_9BIFI</name>
<protein>
    <submittedName>
        <fullName evidence="1">Transcriptional regulator</fullName>
    </submittedName>
</protein>
<dbReference type="RefSeq" id="WP_107043300.1">
    <property type="nucleotide sequence ID" value="NZ_NWTX01000001.1"/>
</dbReference>
<gene>
    <name evidence="1" type="ORF">CPA40_00865</name>
</gene>
<organism evidence="1 2">
    <name type="scientific">Bifidobacterium callitrichos</name>
    <dbReference type="NCBI Taxonomy" id="762209"/>
    <lineage>
        <taxon>Bacteria</taxon>
        <taxon>Bacillati</taxon>
        <taxon>Actinomycetota</taxon>
        <taxon>Actinomycetes</taxon>
        <taxon>Bifidobacteriales</taxon>
        <taxon>Bifidobacteriaceae</taxon>
        <taxon>Bifidobacterium</taxon>
    </lineage>
</organism>
<reference evidence="1 2" key="2">
    <citation type="submission" date="2018-03" db="EMBL/GenBank/DDBJ databases">
        <title>The comparative genomics of Bifidobacterium callitrichos reflects dietary carbohydrate utilization within the common marmoset gut.</title>
        <authorList>
            <person name="Rani A."/>
        </authorList>
    </citation>
    <scope>NUCLEOTIDE SEQUENCE [LARGE SCALE GENOMIC DNA]</scope>
    <source>
        <strain evidence="1 2">UMA51805</strain>
    </source>
</reference>
<reference evidence="2" key="1">
    <citation type="submission" date="2017-09" db="EMBL/GenBank/DDBJ databases">
        <authorList>
            <person name="Sela D.A."/>
            <person name="Albert K."/>
        </authorList>
    </citation>
    <scope>NUCLEOTIDE SEQUENCE [LARGE SCALE GENOMIC DNA]</scope>
    <source>
        <strain evidence="2">UMA51805</strain>
    </source>
</reference>
<dbReference type="EMBL" id="NWTX01000001">
    <property type="protein sequence ID" value="PST47402.1"/>
    <property type="molecule type" value="Genomic_DNA"/>
</dbReference>
<dbReference type="SUPFAM" id="SSF47413">
    <property type="entry name" value="lambda repressor-like DNA-binding domains"/>
    <property type="match status" value="1"/>
</dbReference>
<evidence type="ECO:0000313" key="2">
    <source>
        <dbReference type="Proteomes" id="UP000240228"/>
    </source>
</evidence>
<dbReference type="Proteomes" id="UP000240228">
    <property type="component" value="Unassembled WGS sequence"/>
</dbReference>